<evidence type="ECO:0000313" key="2">
    <source>
        <dbReference type="EMBL" id="SFI60230.1"/>
    </source>
</evidence>
<reference evidence="3" key="1">
    <citation type="submission" date="2016-10" db="EMBL/GenBank/DDBJ databases">
        <authorList>
            <person name="Varghese N."/>
            <person name="Submissions S."/>
        </authorList>
    </citation>
    <scope>NUCLEOTIDE SEQUENCE [LARGE SCALE GENOMIC DNA]</scope>
    <source>
        <strain evidence="3">DSM 21857</strain>
    </source>
</reference>
<dbReference type="GO" id="GO:0006355">
    <property type="term" value="P:regulation of DNA-templated transcription"/>
    <property type="evidence" value="ECO:0007669"/>
    <property type="project" value="InterPro"/>
</dbReference>
<dbReference type="GO" id="GO:0008270">
    <property type="term" value="F:zinc ion binding"/>
    <property type="evidence" value="ECO:0007669"/>
    <property type="project" value="InterPro"/>
</dbReference>
<dbReference type="EMBL" id="FORF01000004">
    <property type="protein sequence ID" value="SFI60230.1"/>
    <property type="molecule type" value="Genomic_DNA"/>
</dbReference>
<dbReference type="Gene3D" id="1.10.10.1550">
    <property type="entry name" value="ROS/MUCR transcriptional regulator protein"/>
    <property type="match status" value="1"/>
</dbReference>
<evidence type="ECO:0000256" key="1">
    <source>
        <dbReference type="ARBA" id="ARBA00007031"/>
    </source>
</evidence>
<dbReference type="Proteomes" id="UP000242763">
    <property type="component" value="Unassembled WGS sequence"/>
</dbReference>
<sequence>MHTWYESQDAATSVPVSHSRCLRRLDHVVFSTYWGQMMDISESQPKGDEMLIELTADVVSAYVSNNPVPAGELPNLIADVHAALGRVGGAPEQAPADKQKPAVNPKKSVTDDYIICLEDGKKFKSLKRHLMTHYGLTPDQYREKWGLEPNYPMVAPSYAAARSQLAKQMGLGRKRAPAK</sequence>
<dbReference type="InterPro" id="IPR041920">
    <property type="entry name" value="ROS/MUCR_sf"/>
</dbReference>
<dbReference type="Pfam" id="PF05443">
    <property type="entry name" value="ROS_MUCR"/>
    <property type="match status" value="1"/>
</dbReference>
<dbReference type="STRING" id="1121003.SAMN03080618_00875"/>
<evidence type="ECO:0000313" key="3">
    <source>
        <dbReference type="Proteomes" id="UP000242763"/>
    </source>
</evidence>
<organism evidence="2 3">
    <name type="scientific">Aquamicrobium aerolatum DSM 21857</name>
    <dbReference type="NCBI Taxonomy" id="1121003"/>
    <lineage>
        <taxon>Bacteria</taxon>
        <taxon>Pseudomonadati</taxon>
        <taxon>Pseudomonadota</taxon>
        <taxon>Alphaproteobacteria</taxon>
        <taxon>Hyphomicrobiales</taxon>
        <taxon>Phyllobacteriaceae</taxon>
        <taxon>Aerobium</taxon>
    </lineage>
</organism>
<name>A0A1I3JJC4_9HYPH</name>
<keyword evidence="3" id="KW-1185">Reference proteome</keyword>
<comment type="similarity">
    <text evidence="1">Belongs to the ros/MucR family.</text>
</comment>
<dbReference type="InterPro" id="IPR008807">
    <property type="entry name" value="ROS_MUCR"/>
</dbReference>
<gene>
    <name evidence="2" type="ORF">SAMN03080618_00875</name>
</gene>
<dbReference type="GO" id="GO:0003677">
    <property type="term" value="F:DNA binding"/>
    <property type="evidence" value="ECO:0007669"/>
    <property type="project" value="InterPro"/>
</dbReference>
<protein>
    <submittedName>
        <fullName evidence="2">Transcriptional regulator, MucR family</fullName>
    </submittedName>
</protein>
<accession>A0A1I3JJC4</accession>
<proteinExistence type="inferred from homology"/>
<dbReference type="AlphaFoldDB" id="A0A1I3JJC4"/>